<evidence type="ECO:0000313" key="2">
    <source>
        <dbReference type="Proteomes" id="UP000000305"/>
    </source>
</evidence>
<evidence type="ECO:0000313" key="1">
    <source>
        <dbReference type="EMBL" id="EFX84477.1"/>
    </source>
</evidence>
<gene>
    <name evidence="1" type="ORF">DAPPUDRAFT_238839</name>
</gene>
<dbReference type="Proteomes" id="UP000000305">
    <property type="component" value="Unassembled WGS sequence"/>
</dbReference>
<name>E9G7J7_DAPPU</name>
<protein>
    <submittedName>
        <fullName evidence="1">Uncharacterized protein</fullName>
    </submittedName>
</protein>
<dbReference type="AlphaFoldDB" id="E9G7J7"/>
<dbReference type="PhylomeDB" id="E9G7J7"/>
<dbReference type="InParanoid" id="E9G7J7"/>
<organism evidence="1 2">
    <name type="scientific">Daphnia pulex</name>
    <name type="common">Water flea</name>
    <dbReference type="NCBI Taxonomy" id="6669"/>
    <lineage>
        <taxon>Eukaryota</taxon>
        <taxon>Metazoa</taxon>
        <taxon>Ecdysozoa</taxon>
        <taxon>Arthropoda</taxon>
        <taxon>Crustacea</taxon>
        <taxon>Branchiopoda</taxon>
        <taxon>Diplostraca</taxon>
        <taxon>Cladocera</taxon>
        <taxon>Anomopoda</taxon>
        <taxon>Daphniidae</taxon>
        <taxon>Daphnia</taxon>
    </lineage>
</organism>
<accession>E9G7J7</accession>
<dbReference type="EMBL" id="GL732534">
    <property type="protein sequence ID" value="EFX84477.1"/>
    <property type="molecule type" value="Genomic_DNA"/>
</dbReference>
<sequence>MVAAVAAAAVLQQDVVCAESSSSSAGPAGTSIKRDRLSAELGIPLTTGYNGEVLKILDFLKMKTGLDYDIHIVAQIGHNGSSLSLLENSDTHYRNLRNLEKGGIMPSSVVFMTNGVHASNSEGVVPNFTLFTGEEFKEKTKPYVPTDFVGFPTSREATVEGYITGMTKGSRLIRPTQARKKQKTTAEN</sequence>
<proteinExistence type="predicted"/>
<keyword evidence="2" id="KW-1185">Reference proteome</keyword>
<dbReference type="HOGENOM" id="CLU_1442441_0_0_1"/>
<dbReference type="KEGG" id="dpx:DAPPUDRAFT_238839"/>
<reference evidence="1 2" key="1">
    <citation type="journal article" date="2011" name="Science">
        <title>The ecoresponsive genome of Daphnia pulex.</title>
        <authorList>
            <person name="Colbourne J.K."/>
            <person name="Pfrender M.E."/>
            <person name="Gilbert D."/>
            <person name="Thomas W.K."/>
            <person name="Tucker A."/>
            <person name="Oakley T.H."/>
            <person name="Tokishita S."/>
            <person name="Aerts A."/>
            <person name="Arnold G.J."/>
            <person name="Basu M.K."/>
            <person name="Bauer D.J."/>
            <person name="Caceres C.E."/>
            <person name="Carmel L."/>
            <person name="Casola C."/>
            <person name="Choi J.H."/>
            <person name="Detter J.C."/>
            <person name="Dong Q."/>
            <person name="Dusheyko S."/>
            <person name="Eads B.D."/>
            <person name="Frohlich T."/>
            <person name="Geiler-Samerotte K.A."/>
            <person name="Gerlach D."/>
            <person name="Hatcher P."/>
            <person name="Jogdeo S."/>
            <person name="Krijgsveld J."/>
            <person name="Kriventseva E.V."/>
            <person name="Kultz D."/>
            <person name="Laforsch C."/>
            <person name="Lindquist E."/>
            <person name="Lopez J."/>
            <person name="Manak J.R."/>
            <person name="Muller J."/>
            <person name="Pangilinan J."/>
            <person name="Patwardhan R.P."/>
            <person name="Pitluck S."/>
            <person name="Pritham E.J."/>
            <person name="Rechtsteiner A."/>
            <person name="Rho M."/>
            <person name="Rogozin I.B."/>
            <person name="Sakarya O."/>
            <person name="Salamov A."/>
            <person name="Schaack S."/>
            <person name="Shapiro H."/>
            <person name="Shiga Y."/>
            <person name="Skalitzky C."/>
            <person name="Smith Z."/>
            <person name="Souvorov A."/>
            <person name="Sung W."/>
            <person name="Tang Z."/>
            <person name="Tsuchiya D."/>
            <person name="Tu H."/>
            <person name="Vos H."/>
            <person name="Wang M."/>
            <person name="Wolf Y.I."/>
            <person name="Yamagata H."/>
            <person name="Yamada T."/>
            <person name="Ye Y."/>
            <person name="Shaw J.R."/>
            <person name="Andrews J."/>
            <person name="Crease T.J."/>
            <person name="Tang H."/>
            <person name="Lucas S.M."/>
            <person name="Robertson H.M."/>
            <person name="Bork P."/>
            <person name="Koonin E.V."/>
            <person name="Zdobnov E.M."/>
            <person name="Grigoriev I.V."/>
            <person name="Lynch M."/>
            <person name="Boore J.L."/>
        </authorList>
    </citation>
    <scope>NUCLEOTIDE SEQUENCE [LARGE SCALE GENOMIC DNA]</scope>
</reference>